<organism evidence="1 2">
    <name type="scientific">Coniochaeta hoffmannii</name>
    <dbReference type="NCBI Taxonomy" id="91930"/>
    <lineage>
        <taxon>Eukaryota</taxon>
        <taxon>Fungi</taxon>
        <taxon>Dikarya</taxon>
        <taxon>Ascomycota</taxon>
        <taxon>Pezizomycotina</taxon>
        <taxon>Sordariomycetes</taxon>
        <taxon>Sordariomycetidae</taxon>
        <taxon>Coniochaetales</taxon>
        <taxon>Coniochaetaceae</taxon>
        <taxon>Coniochaeta</taxon>
    </lineage>
</organism>
<dbReference type="Proteomes" id="UP001174691">
    <property type="component" value="Unassembled WGS sequence"/>
</dbReference>
<accession>A0AA38W182</accession>
<name>A0AA38W182_9PEZI</name>
<proteinExistence type="predicted"/>
<dbReference type="EMBL" id="JANBVN010000009">
    <property type="protein sequence ID" value="KAJ9164823.1"/>
    <property type="molecule type" value="Genomic_DNA"/>
</dbReference>
<evidence type="ECO:0000313" key="1">
    <source>
        <dbReference type="EMBL" id="KAJ9164823.1"/>
    </source>
</evidence>
<dbReference type="Gene3D" id="3.40.50.720">
    <property type="entry name" value="NAD(P)-binding Rossmann-like Domain"/>
    <property type="match status" value="1"/>
</dbReference>
<sequence length="146" mass="15707">MAIAITLASRTLKPSIAPSGSEMLGRRVHGRALAAPFASSLAGFVRGLWNGDPASLAIIEHIAPQWFIDAQDNARLYLAALTTPGVHGERLFGCAEKFSFPQIARLLGGMYPEKKDLPELEVAGWDASEVPVGRPLELLRSTGQEE</sequence>
<evidence type="ECO:0000313" key="2">
    <source>
        <dbReference type="Proteomes" id="UP001174691"/>
    </source>
</evidence>
<reference evidence="1" key="1">
    <citation type="submission" date="2022-07" db="EMBL/GenBank/DDBJ databases">
        <title>Fungi with potential for degradation of polypropylene.</title>
        <authorList>
            <person name="Gostincar C."/>
        </authorList>
    </citation>
    <scope>NUCLEOTIDE SEQUENCE</scope>
    <source>
        <strain evidence="1">EXF-13287</strain>
    </source>
</reference>
<gene>
    <name evidence="1" type="ORF">NKR19_g1023</name>
</gene>
<comment type="caution">
    <text evidence="1">The sequence shown here is derived from an EMBL/GenBank/DDBJ whole genome shotgun (WGS) entry which is preliminary data.</text>
</comment>
<dbReference type="AlphaFoldDB" id="A0AA38W182"/>
<protein>
    <submittedName>
        <fullName evidence="1">Uncharacterized protein</fullName>
    </submittedName>
</protein>
<keyword evidence="2" id="KW-1185">Reference proteome</keyword>